<dbReference type="PANTHER" id="PTHR36920:SF1">
    <property type="entry name" value="OUTER MEMBRANE PROTEIN W"/>
    <property type="match status" value="1"/>
</dbReference>
<dbReference type="SUPFAM" id="SSF56925">
    <property type="entry name" value="OMPA-like"/>
    <property type="match status" value="1"/>
</dbReference>
<dbReference type="Gene3D" id="2.40.160.20">
    <property type="match status" value="1"/>
</dbReference>
<proteinExistence type="inferred from homology"/>
<dbReference type="PANTHER" id="PTHR36920">
    <property type="match status" value="1"/>
</dbReference>
<dbReference type="Proteomes" id="UP000298213">
    <property type="component" value="Unassembled WGS sequence"/>
</dbReference>
<keyword evidence="2" id="KW-0732">Signal</keyword>
<dbReference type="RefSeq" id="WP_135084742.1">
    <property type="nucleotide sequence ID" value="NZ_SPDV01000009.1"/>
</dbReference>
<sequence>MKFRTSLLTAALLAATAAMPAAAQSSDDADTFARVGIARIKLADEGTVKINGIVDPAADYTTPERWVASVELGTFVAEKLAVEIGATTPGTTANIPAGSLAGTPNLFDDTFSIFTLTGTYHPLRGGTVSPYVGGGLGWQHVWSKKERLASNVEVGDAVGPVIQGGVDFNVSDRFGVYVEAKKAFWKNDAAGDLGPAHITAKAELDPFILQAGALIRF</sequence>
<gene>
    <name evidence="3" type="ORF">E2493_06000</name>
</gene>
<dbReference type="AlphaFoldDB" id="A0A4Y8ZX47"/>
<evidence type="ECO:0000313" key="4">
    <source>
        <dbReference type="Proteomes" id="UP000298213"/>
    </source>
</evidence>
<comment type="caution">
    <text evidence="3">The sequence shown here is derived from an EMBL/GenBank/DDBJ whole genome shotgun (WGS) entry which is preliminary data.</text>
</comment>
<evidence type="ECO:0008006" key="5">
    <source>
        <dbReference type="Google" id="ProtNLM"/>
    </source>
</evidence>
<accession>A0A4Y8ZX47</accession>
<keyword evidence="4" id="KW-1185">Reference proteome</keyword>
<feature type="chain" id="PRO_5021208328" description="OmpW family protein" evidence="2">
    <location>
        <begin position="24"/>
        <end position="217"/>
    </location>
</feature>
<dbReference type="Pfam" id="PF03922">
    <property type="entry name" value="OmpW"/>
    <property type="match status" value="1"/>
</dbReference>
<evidence type="ECO:0000256" key="1">
    <source>
        <dbReference type="ARBA" id="ARBA00009330"/>
    </source>
</evidence>
<organism evidence="3 4">
    <name type="scientific">Sphingomonas parva</name>
    <dbReference type="NCBI Taxonomy" id="2555898"/>
    <lineage>
        <taxon>Bacteria</taxon>
        <taxon>Pseudomonadati</taxon>
        <taxon>Pseudomonadota</taxon>
        <taxon>Alphaproteobacteria</taxon>
        <taxon>Sphingomonadales</taxon>
        <taxon>Sphingomonadaceae</taxon>
        <taxon>Sphingomonas</taxon>
    </lineage>
</organism>
<name>A0A4Y8ZX47_9SPHN</name>
<evidence type="ECO:0000256" key="2">
    <source>
        <dbReference type="SAM" id="SignalP"/>
    </source>
</evidence>
<dbReference type="InterPro" id="IPR011250">
    <property type="entry name" value="OMP/PagP_B-barrel"/>
</dbReference>
<dbReference type="GO" id="GO:0055085">
    <property type="term" value="P:transmembrane transport"/>
    <property type="evidence" value="ECO:0007669"/>
    <property type="project" value="TreeGrafter"/>
</dbReference>
<dbReference type="GO" id="GO:0019867">
    <property type="term" value="C:outer membrane"/>
    <property type="evidence" value="ECO:0007669"/>
    <property type="project" value="InterPro"/>
</dbReference>
<feature type="signal peptide" evidence="2">
    <location>
        <begin position="1"/>
        <end position="23"/>
    </location>
</feature>
<dbReference type="InterPro" id="IPR005618">
    <property type="entry name" value="OMPW"/>
</dbReference>
<protein>
    <recommendedName>
        <fullName evidence="5">OmpW family protein</fullName>
    </recommendedName>
</protein>
<comment type="similarity">
    <text evidence="1">Belongs to the OmpW/AlkL family.</text>
</comment>
<reference evidence="3 4" key="1">
    <citation type="submission" date="2019-03" db="EMBL/GenBank/DDBJ databases">
        <title>Genome sequence of Sphingomonas sp. 17J27-24.</title>
        <authorList>
            <person name="Kim M."/>
            <person name="Maeng S."/>
            <person name="Sathiyaraj S."/>
        </authorList>
    </citation>
    <scope>NUCLEOTIDE SEQUENCE [LARGE SCALE GENOMIC DNA]</scope>
    <source>
        <strain evidence="3 4">17J27-24</strain>
    </source>
</reference>
<dbReference type="EMBL" id="SPDV01000009">
    <property type="protein sequence ID" value="TFI59076.1"/>
    <property type="molecule type" value="Genomic_DNA"/>
</dbReference>
<dbReference type="OrthoDB" id="9807574at2"/>
<evidence type="ECO:0000313" key="3">
    <source>
        <dbReference type="EMBL" id="TFI59076.1"/>
    </source>
</evidence>